<dbReference type="EMBL" id="SLTX01000001">
    <property type="protein sequence ID" value="TDB07755.1"/>
    <property type="molecule type" value="Genomic_DNA"/>
</dbReference>
<dbReference type="PANTHER" id="PTHR43300">
    <property type="entry name" value="ACETYLTRANSFERASE"/>
    <property type="match status" value="1"/>
</dbReference>
<evidence type="ECO:0000313" key="6">
    <source>
        <dbReference type="Proteomes" id="UP000294834"/>
    </source>
</evidence>
<dbReference type="KEGG" id="bdh:GV66_17365"/>
<dbReference type="GO" id="GO:0016746">
    <property type="term" value="F:acyltransferase activity"/>
    <property type="evidence" value="ECO:0007669"/>
    <property type="project" value="UniProtKB-KW"/>
</dbReference>
<gene>
    <name evidence="5" type="ORF">E1J06_10220</name>
    <name evidence="4" type="ORF">E1J06_26870</name>
</gene>
<dbReference type="Gene3D" id="2.160.10.10">
    <property type="entry name" value="Hexapeptide repeat proteins"/>
    <property type="match status" value="1"/>
</dbReference>
<reference evidence="5 6" key="1">
    <citation type="journal article" date="2019" name="Nat. Microbiol.">
        <title>Genomic variation and strain-specific functional adaptation in the human gut microbiome during early life.</title>
        <authorList>
            <person name="Vatanen T."/>
            <person name="Plichta D.R."/>
            <person name="Somani J."/>
            <person name="Munch P.C."/>
            <person name="Arthur T.D."/>
            <person name="Hall A.B."/>
            <person name="Rudolf S."/>
            <person name="Oakeley E.J."/>
            <person name="Ke X."/>
            <person name="Young R.A."/>
            <person name="Haiser H.J."/>
            <person name="Kolde R."/>
            <person name="Yassour M."/>
            <person name="Luopajarvi K."/>
            <person name="Siljander H."/>
            <person name="Virtanen S.M."/>
            <person name="Ilonen J."/>
            <person name="Uibo R."/>
            <person name="Tillmann V."/>
            <person name="Mokurov S."/>
            <person name="Dorshakova N."/>
            <person name="Porter J.A."/>
            <person name="McHardy A.C."/>
            <person name="Lahdesmaki H."/>
            <person name="Vlamakis H."/>
            <person name="Huttenhower C."/>
            <person name="Knip M."/>
            <person name="Xavier R.J."/>
        </authorList>
    </citation>
    <scope>NUCLEOTIDE SEQUENCE [LARGE SCALE GENOMIC DNA]</scope>
    <source>
        <strain evidence="5 6">RJX1052</strain>
    </source>
</reference>
<comment type="caution">
    <text evidence="5">The sequence shown here is derived from an EMBL/GenBank/DDBJ whole genome shotgun (WGS) entry which is preliminary data.</text>
</comment>
<dbReference type="RefSeq" id="WP_038606728.1">
    <property type="nucleotide sequence ID" value="NZ_CP046427.1"/>
</dbReference>
<dbReference type="CDD" id="cd04647">
    <property type="entry name" value="LbH_MAT_like"/>
    <property type="match status" value="1"/>
</dbReference>
<evidence type="ECO:0000256" key="2">
    <source>
        <dbReference type="ARBA" id="ARBA00022679"/>
    </source>
</evidence>
<dbReference type="PANTHER" id="PTHR43300:SF12">
    <property type="entry name" value="CHLORAMPHENICOL ACETYLTRANSFERASE"/>
    <property type="match status" value="1"/>
</dbReference>
<protein>
    <submittedName>
        <fullName evidence="5">Acyltransferase</fullName>
    </submittedName>
</protein>
<dbReference type="AlphaFoldDB" id="A0AAX2R629"/>
<evidence type="ECO:0000256" key="1">
    <source>
        <dbReference type="ARBA" id="ARBA00007274"/>
    </source>
</evidence>
<dbReference type="InterPro" id="IPR050179">
    <property type="entry name" value="Trans_hexapeptide_repeat"/>
</dbReference>
<evidence type="ECO:0000313" key="4">
    <source>
        <dbReference type="EMBL" id="TDB01880.1"/>
    </source>
</evidence>
<organism evidence="5 6">
    <name type="scientific">Phocaeicola dorei</name>
    <dbReference type="NCBI Taxonomy" id="357276"/>
    <lineage>
        <taxon>Bacteria</taxon>
        <taxon>Pseudomonadati</taxon>
        <taxon>Bacteroidota</taxon>
        <taxon>Bacteroidia</taxon>
        <taxon>Bacteroidales</taxon>
        <taxon>Bacteroidaceae</taxon>
        <taxon>Phocaeicola</taxon>
    </lineage>
</organism>
<keyword evidence="2" id="KW-0808">Transferase</keyword>
<dbReference type="Proteomes" id="UP000294834">
    <property type="component" value="Unassembled WGS sequence"/>
</dbReference>
<evidence type="ECO:0000313" key="5">
    <source>
        <dbReference type="EMBL" id="TDB07755.1"/>
    </source>
</evidence>
<name>A0AAX2R629_9BACT</name>
<proteinExistence type="inferred from homology"/>
<dbReference type="EMBL" id="SLTX01000019">
    <property type="protein sequence ID" value="TDB01880.1"/>
    <property type="molecule type" value="Genomic_DNA"/>
</dbReference>
<keyword evidence="3 5" id="KW-0012">Acyltransferase</keyword>
<sequence>MTSFYSEEELLSIGFKSYGINVLISRYARFYRPENIVIGDHVRIDDFCILSAGSLIEVGNYVHIACYSSLIGNGNIIISDYCSISGRVSIYSSSDDYSGKYMTNPMVPKNFTNVTDASVVLEKHVIIGCGATILPGVILEEGVAIGAMSLVQMNCKSNMIYTGNPLKKLIPRSKDYKKLETKL</sequence>
<dbReference type="SUPFAM" id="SSF51161">
    <property type="entry name" value="Trimeric LpxA-like enzymes"/>
    <property type="match status" value="1"/>
</dbReference>
<dbReference type="InterPro" id="IPR011004">
    <property type="entry name" value="Trimer_LpxA-like_sf"/>
</dbReference>
<accession>A0AAX2R629</accession>
<evidence type="ECO:0000256" key="3">
    <source>
        <dbReference type="ARBA" id="ARBA00023315"/>
    </source>
</evidence>
<comment type="similarity">
    <text evidence="1">Belongs to the transferase hexapeptide repeat family.</text>
</comment>